<gene>
    <name evidence="1" type="ORF">FC81_GL001023</name>
</gene>
<dbReference type="STRING" id="1423731.FC81_GL001023"/>
<dbReference type="OrthoDB" id="2200000at2"/>
<protein>
    <submittedName>
        <fullName evidence="1">Uncharacterized protein</fullName>
    </submittedName>
</protein>
<sequence length="74" mass="8495">MSENVLFNPGQAISSTFDFNEAYVSAQIYQKKRNKPLLVVQEEDGKLYCVFDKAAAEQETTSQSKQYRIIKQLD</sequence>
<name>A0A0R1M800_9LACO</name>
<proteinExistence type="predicted"/>
<organism evidence="1 2">
    <name type="scientific">Liquorilactobacillus capillatus DSM 19910</name>
    <dbReference type="NCBI Taxonomy" id="1423731"/>
    <lineage>
        <taxon>Bacteria</taxon>
        <taxon>Bacillati</taxon>
        <taxon>Bacillota</taxon>
        <taxon>Bacilli</taxon>
        <taxon>Lactobacillales</taxon>
        <taxon>Lactobacillaceae</taxon>
        <taxon>Liquorilactobacillus</taxon>
    </lineage>
</organism>
<keyword evidence="2" id="KW-1185">Reference proteome</keyword>
<dbReference type="Proteomes" id="UP000051621">
    <property type="component" value="Unassembled WGS sequence"/>
</dbReference>
<evidence type="ECO:0000313" key="1">
    <source>
        <dbReference type="EMBL" id="KRL01812.1"/>
    </source>
</evidence>
<dbReference type="EMBL" id="AZEF01000020">
    <property type="protein sequence ID" value="KRL01812.1"/>
    <property type="molecule type" value="Genomic_DNA"/>
</dbReference>
<dbReference type="PATRIC" id="fig|1423731.3.peg.1054"/>
<comment type="caution">
    <text evidence="1">The sequence shown here is derived from an EMBL/GenBank/DDBJ whole genome shotgun (WGS) entry which is preliminary data.</text>
</comment>
<accession>A0A0R1M800</accession>
<dbReference type="RefSeq" id="WP_057743509.1">
    <property type="nucleotide sequence ID" value="NZ_AZEF01000020.1"/>
</dbReference>
<dbReference type="AlphaFoldDB" id="A0A0R1M800"/>
<evidence type="ECO:0000313" key="2">
    <source>
        <dbReference type="Proteomes" id="UP000051621"/>
    </source>
</evidence>
<reference evidence="1 2" key="1">
    <citation type="journal article" date="2015" name="Genome Announc.">
        <title>Expanding the biotechnology potential of lactobacilli through comparative genomics of 213 strains and associated genera.</title>
        <authorList>
            <person name="Sun Z."/>
            <person name="Harris H.M."/>
            <person name="McCann A."/>
            <person name="Guo C."/>
            <person name="Argimon S."/>
            <person name="Zhang W."/>
            <person name="Yang X."/>
            <person name="Jeffery I.B."/>
            <person name="Cooney J.C."/>
            <person name="Kagawa T.F."/>
            <person name="Liu W."/>
            <person name="Song Y."/>
            <person name="Salvetti E."/>
            <person name="Wrobel A."/>
            <person name="Rasinkangas P."/>
            <person name="Parkhill J."/>
            <person name="Rea M.C."/>
            <person name="O'Sullivan O."/>
            <person name="Ritari J."/>
            <person name="Douillard F.P."/>
            <person name="Paul Ross R."/>
            <person name="Yang R."/>
            <person name="Briner A.E."/>
            <person name="Felis G.E."/>
            <person name="de Vos W.M."/>
            <person name="Barrangou R."/>
            <person name="Klaenhammer T.R."/>
            <person name="Caufield P.W."/>
            <person name="Cui Y."/>
            <person name="Zhang H."/>
            <person name="O'Toole P.W."/>
        </authorList>
    </citation>
    <scope>NUCLEOTIDE SEQUENCE [LARGE SCALE GENOMIC DNA]</scope>
    <source>
        <strain evidence="1 2">DSM 19910</strain>
    </source>
</reference>